<proteinExistence type="predicted"/>
<dbReference type="EMBL" id="SRRZ01000141">
    <property type="protein sequence ID" value="NQE37643.1"/>
    <property type="molecule type" value="Genomic_DNA"/>
</dbReference>
<reference evidence="1 2" key="1">
    <citation type="journal article" date="2020" name="Sci. Rep.">
        <title>A novel cyanobacterial geosmin producer, revising GeoA distribution and dispersion patterns in Bacteria.</title>
        <authorList>
            <person name="Churro C."/>
            <person name="Semedo-Aguiar A.P."/>
            <person name="Silva A.D."/>
            <person name="Pereira-Leal J.B."/>
            <person name="Leite R.B."/>
        </authorList>
    </citation>
    <scope>NUCLEOTIDE SEQUENCE [LARGE SCALE GENOMIC DNA]</scope>
    <source>
        <strain evidence="1 2">IPMA8</strain>
    </source>
</reference>
<sequence length="60" mass="6983">MRGNNLRSVINWTWYETANIIYPQSTPSNWLVVRAKVLRKLPRTLVVTTNFITVILPDVI</sequence>
<organism evidence="1 2">
    <name type="scientific">Microcoleus asticus IPMA8</name>
    <dbReference type="NCBI Taxonomy" id="2563858"/>
    <lineage>
        <taxon>Bacteria</taxon>
        <taxon>Bacillati</taxon>
        <taxon>Cyanobacteriota</taxon>
        <taxon>Cyanophyceae</taxon>
        <taxon>Oscillatoriophycideae</taxon>
        <taxon>Oscillatoriales</taxon>
        <taxon>Microcoleaceae</taxon>
        <taxon>Microcoleus</taxon>
        <taxon>Microcoleus asticus</taxon>
    </lineage>
</organism>
<evidence type="ECO:0000313" key="1">
    <source>
        <dbReference type="EMBL" id="NQE37643.1"/>
    </source>
</evidence>
<evidence type="ECO:0000313" key="2">
    <source>
        <dbReference type="Proteomes" id="UP000702425"/>
    </source>
</evidence>
<keyword evidence="2" id="KW-1185">Reference proteome</keyword>
<dbReference type="Proteomes" id="UP000702425">
    <property type="component" value="Unassembled WGS sequence"/>
</dbReference>
<protein>
    <submittedName>
        <fullName evidence="1">Uncharacterized protein</fullName>
    </submittedName>
</protein>
<name>A0ABX2D538_9CYAN</name>
<accession>A0ABX2D538</accession>
<gene>
    <name evidence="1" type="ORF">E5S67_05418</name>
</gene>
<comment type="caution">
    <text evidence="1">The sequence shown here is derived from an EMBL/GenBank/DDBJ whole genome shotgun (WGS) entry which is preliminary data.</text>
</comment>